<evidence type="ECO:0000313" key="8">
    <source>
        <dbReference type="Proteomes" id="UP001626593"/>
    </source>
</evidence>
<dbReference type="Pfam" id="PF08448">
    <property type="entry name" value="PAS_4"/>
    <property type="match status" value="1"/>
</dbReference>
<feature type="domain" description="PAS" evidence="3">
    <location>
        <begin position="280"/>
        <end position="339"/>
    </location>
</feature>
<dbReference type="InterPro" id="IPR000700">
    <property type="entry name" value="PAS-assoc_C"/>
</dbReference>
<dbReference type="InterPro" id="IPR011006">
    <property type="entry name" value="CheY-like_superfamily"/>
</dbReference>
<feature type="domain" description="Response regulatory" evidence="2">
    <location>
        <begin position="851"/>
        <end position="966"/>
    </location>
</feature>
<dbReference type="InterPro" id="IPR029787">
    <property type="entry name" value="Nucleotide_cyclase"/>
</dbReference>
<dbReference type="SUPFAM" id="SSF55785">
    <property type="entry name" value="PYP-like sensor domain (PAS domain)"/>
    <property type="match status" value="2"/>
</dbReference>
<dbReference type="CDD" id="cd01948">
    <property type="entry name" value="EAL"/>
    <property type="match status" value="1"/>
</dbReference>
<dbReference type="Gene3D" id="3.30.70.270">
    <property type="match status" value="1"/>
</dbReference>
<sequence length="976" mass="106383">MTATVPPAGRGGALPEAAFASIGERPVVLAVDDEPQILAALADTLEDECIVHTAPSAEAAIALIPELPELSVLLSDQRMPGMCGDEMLARARGLSRAAAIMVTGYADLDAVVRAVNQGRIFGYITKPWNQEQLRLMVHSAHSHYRLQRELLAEQRLLREFMNNTTDLVFYQDGGQRFIRANRQSALLLGCESPDALVGRTAVELLPDVEPGGVWDSAEHDRVLRSGEPTPEQCVRVRLPGGDQWRWFSTTRAPIRDEGDAVVGVVGLARDVTDRVGVLEALRLRERAIEASVNAVVVVDCQQPDLPIVYVNPAFERITGYRAEEAIGRNARFLHGTDHDQPGLDEVRALVRDRREGQAIFRNHCKDGRIYWADLHIAPVCDDAGRCTHFVGVQYDVTERIRYQEELERHANFDGVTGVANRNLLDDRLAQALVHANRHQCSVGVLSIGIDRFGGIVGSFGHAVGDDLLRGVAARLTALVREGDTVARVGMDDFVVVLGDLAGVDAAGLIVRRILDELARPFVIEGHELAVTASIGVCLYPGDGNSPAELLQHANIARLEAHGAGGNQYCFDTPALNATVLRRQALEHALRGALERGEFVLHYQPRVSLKDGAIVGLEALLRWQHPELGLVPPLQFIPLAEETGLIVPVGEWVIGAACRQIRCWRERGLAVPPVAINLSARQFRSGELHGTIAAALAAEGLEGAQLELEITESTTMADVEEAVATMRKLKALGVSLALDDFGTGYSSLAYLKRFPIDYLKIDRAFVRDVVTEPDDAAICIATIRLAHSLRLKVIAEGVESEAQMEYLRRQGCDEIQGFYFSRPVEGEALAVMLGDGARMALAAFADGAPPPTLLLIDDEPYVLSALKRLLRHDGYRILSVASAHEGLEILARQPVHVLLADERMPGMNGSDFLMRVKELHPGTVRMMLSGYANVDAITRAINNGAVSKFLLKPWDDEELRATIREAVALVCAGSVPA</sequence>
<dbReference type="SUPFAM" id="SSF141868">
    <property type="entry name" value="EAL domain-like"/>
    <property type="match status" value="1"/>
</dbReference>
<dbReference type="PANTHER" id="PTHR44757:SF2">
    <property type="entry name" value="BIOFILM ARCHITECTURE MAINTENANCE PROTEIN MBAA"/>
    <property type="match status" value="1"/>
</dbReference>
<dbReference type="SMART" id="SM00267">
    <property type="entry name" value="GGDEF"/>
    <property type="match status" value="1"/>
</dbReference>
<dbReference type="Proteomes" id="UP001626593">
    <property type="component" value="Chromosome"/>
</dbReference>
<feature type="domain" description="PAC" evidence="4">
    <location>
        <begin position="354"/>
        <end position="408"/>
    </location>
</feature>
<feature type="domain" description="EAL" evidence="5">
    <location>
        <begin position="582"/>
        <end position="836"/>
    </location>
</feature>
<dbReference type="Pfam" id="PF13426">
    <property type="entry name" value="PAS_9"/>
    <property type="match status" value="1"/>
</dbReference>
<dbReference type="InterPro" id="IPR035965">
    <property type="entry name" value="PAS-like_dom_sf"/>
</dbReference>
<feature type="domain" description="PAC" evidence="4">
    <location>
        <begin position="230"/>
        <end position="283"/>
    </location>
</feature>
<dbReference type="PANTHER" id="PTHR44757">
    <property type="entry name" value="DIGUANYLATE CYCLASE DGCP"/>
    <property type="match status" value="1"/>
</dbReference>
<feature type="modified residue" description="4-aspartylphosphate" evidence="1">
    <location>
        <position position="76"/>
    </location>
</feature>
<dbReference type="SUPFAM" id="SSF52172">
    <property type="entry name" value="CheY-like"/>
    <property type="match status" value="2"/>
</dbReference>
<evidence type="ECO:0000259" key="6">
    <source>
        <dbReference type="PROSITE" id="PS50887"/>
    </source>
</evidence>
<evidence type="ECO:0000259" key="5">
    <source>
        <dbReference type="PROSITE" id="PS50883"/>
    </source>
</evidence>
<evidence type="ECO:0000256" key="1">
    <source>
        <dbReference type="PROSITE-ProRule" id="PRU00169"/>
    </source>
</evidence>
<evidence type="ECO:0000259" key="2">
    <source>
        <dbReference type="PROSITE" id="PS50110"/>
    </source>
</evidence>
<dbReference type="InterPro" id="IPR013656">
    <property type="entry name" value="PAS_4"/>
</dbReference>
<evidence type="ECO:0000259" key="4">
    <source>
        <dbReference type="PROSITE" id="PS50113"/>
    </source>
</evidence>
<proteinExistence type="predicted"/>
<gene>
    <name evidence="7" type="ORF">U5817_01740</name>
</gene>
<accession>A0ABZ1AQH1</accession>
<dbReference type="CDD" id="cd17569">
    <property type="entry name" value="REC_HupR-like"/>
    <property type="match status" value="2"/>
</dbReference>
<dbReference type="InterPro" id="IPR001789">
    <property type="entry name" value="Sig_transdc_resp-reg_receiver"/>
</dbReference>
<dbReference type="InterPro" id="IPR000160">
    <property type="entry name" value="GGDEF_dom"/>
</dbReference>
<dbReference type="PROSITE" id="PS50110">
    <property type="entry name" value="RESPONSE_REGULATORY"/>
    <property type="match status" value="2"/>
</dbReference>
<feature type="domain" description="Response regulatory" evidence="2">
    <location>
        <begin position="27"/>
        <end position="141"/>
    </location>
</feature>
<dbReference type="SMART" id="SM00091">
    <property type="entry name" value="PAS"/>
    <property type="match status" value="2"/>
</dbReference>
<dbReference type="NCBIfam" id="TIGR00254">
    <property type="entry name" value="GGDEF"/>
    <property type="match status" value="1"/>
</dbReference>
<dbReference type="EMBL" id="CP141259">
    <property type="protein sequence ID" value="WRL46796.1"/>
    <property type="molecule type" value="Genomic_DNA"/>
</dbReference>
<protein>
    <submittedName>
        <fullName evidence="7">EAL domain-containing protein</fullName>
    </submittedName>
</protein>
<dbReference type="InterPro" id="IPR043128">
    <property type="entry name" value="Rev_trsase/Diguanyl_cyclase"/>
</dbReference>
<feature type="modified residue" description="4-aspartylphosphate" evidence="1">
    <location>
        <position position="900"/>
    </location>
</feature>
<dbReference type="InterPro" id="IPR052155">
    <property type="entry name" value="Biofilm_reg_signaling"/>
</dbReference>
<feature type="domain" description="GGDEF" evidence="6">
    <location>
        <begin position="440"/>
        <end position="573"/>
    </location>
</feature>
<dbReference type="InterPro" id="IPR000014">
    <property type="entry name" value="PAS"/>
</dbReference>
<dbReference type="Gene3D" id="3.30.450.20">
    <property type="entry name" value="PAS domain"/>
    <property type="match status" value="2"/>
</dbReference>
<dbReference type="Pfam" id="PF00072">
    <property type="entry name" value="Response_reg"/>
    <property type="match status" value="2"/>
</dbReference>
<dbReference type="SMART" id="SM00052">
    <property type="entry name" value="EAL"/>
    <property type="match status" value="1"/>
</dbReference>
<dbReference type="PROSITE" id="PS50883">
    <property type="entry name" value="EAL"/>
    <property type="match status" value="1"/>
</dbReference>
<name>A0ABZ1AQH1_AROEV</name>
<evidence type="ECO:0000259" key="3">
    <source>
        <dbReference type="PROSITE" id="PS50112"/>
    </source>
</evidence>
<dbReference type="InterPro" id="IPR001633">
    <property type="entry name" value="EAL_dom"/>
</dbReference>
<dbReference type="Pfam" id="PF00990">
    <property type="entry name" value="GGDEF"/>
    <property type="match status" value="1"/>
</dbReference>
<keyword evidence="1" id="KW-0597">Phosphoprotein</keyword>
<organism evidence="7 8">
    <name type="scientific">Aromatoleum evansii</name>
    <name type="common">Azoarcus evansii</name>
    <dbReference type="NCBI Taxonomy" id="59406"/>
    <lineage>
        <taxon>Bacteria</taxon>
        <taxon>Pseudomonadati</taxon>
        <taxon>Pseudomonadota</taxon>
        <taxon>Betaproteobacteria</taxon>
        <taxon>Rhodocyclales</taxon>
        <taxon>Rhodocyclaceae</taxon>
        <taxon>Aromatoleum</taxon>
    </lineage>
</organism>
<dbReference type="RefSeq" id="WP_407279523.1">
    <property type="nucleotide sequence ID" value="NZ_CP141259.1"/>
</dbReference>
<dbReference type="SUPFAM" id="SSF55073">
    <property type="entry name" value="Nucleotide cyclase"/>
    <property type="match status" value="1"/>
</dbReference>
<dbReference type="SMART" id="SM00448">
    <property type="entry name" value="REC"/>
    <property type="match status" value="2"/>
</dbReference>
<dbReference type="Gene3D" id="3.20.20.450">
    <property type="entry name" value="EAL domain"/>
    <property type="match status" value="1"/>
</dbReference>
<evidence type="ECO:0000313" key="7">
    <source>
        <dbReference type="EMBL" id="WRL46796.1"/>
    </source>
</evidence>
<dbReference type="InterPro" id="IPR035919">
    <property type="entry name" value="EAL_sf"/>
</dbReference>
<dbReference type="CDD" id="cd00130">
    <property type="entry name" value="PAS"/>
    <property type="match status" value="2"/>
</dbReference>
<dbReference type="NCBIfam" id="TIGR00229">
    <property type="entry name" value="sensory_box"/>
    <property type="match status" value="2"/>
</dbReference>
<dbReference type="InterPro" id="IPR001610">
    <property type="entry name" value="PAC"/>
</dbReference>
<dbReference type="PROSITE" id="PS50113">
    <property type="entry name" value="PAC"/>
    <property type="match status" value="2"/>
</dbReference>
<dbReference type="Gene3D" id="3.40.50.2300">
    <property type="match status" value="2"/>
</dbReference>
<dbReference type="SMART" id="SM00086">
    <property type="entry name" value="PAC"/>
    <property type="match status" value="2"/>
</dbReference>
<dbReference type="Pfam" id="PF00563">
    <property type="entry name" value="EAL"/>
    <property type="match status" value="1"/>
</dbReference>
<dbReference type="CDD" id="cd01949">
    <property type="entry name" value="GGDEF"/>
    <property type="match status" value="1"/>
</dbReference>
<dbReference type="PROSITE" id="PS50887">
    <property type="entry name" value="GGDEF"/>
    <property type="match status" value="1"/>
</dbReference>
<reference evidence="7 8" key="1">
    <citation type="submission" date="2023-12" db="EMBL/GenBank/DDBJ databases">
        <title>A. evansii MAY27, complete genome.</title>
        <authorList>
            <person name="Wang Y."/>
        </authorList>
    </citation>
    <scope>NUCLEOTIDE SEQUENCE [LARGE SCALE GENOMIC DNA]</scope>
    <source>
        <strain evidence="7 8">MAY27</strain>
    </source>
</reference>
<dbReference type="PROSITE" id="PS50112">
    <property type="entry name" value="PAS"/>
    <property type="match status" value="1"/>
</dbReference>
<keyword evidence="8" id="KW-1185">Reference proteome</keyword>